<protein>
    <submittedName>
        <fullName evidence="1">Uncharacterized protein</fullName>
    </submittedName>
</protein>
<reference evidence="1 2" key="1">
    <citation type="journal article" date="2019" name="Nat. Ecol. Evol.">
        <title>Megaphylogeny resolves global patterns of mushroom evolution.</title>
        <authorList>
            <person name="Varga T."/>
            <person name="Krizsan K."/>
            <person name="Foldi C."/>
            <person name="Dima B."/>
            <person name="Sanchez-Garcia M."/>
            <person name="Sanchez-Ramirez S."/>
            <person name="Szollosi G.J."/>
            <person name="Szarkandi J.G."/>
            <person name="Papp V."/>
            <person name="Albert L."/>
            <person name="Andreopoulos W."/>
            <person name="Angelini C."/>
            <person name="Antonin V."/>
            <person name="Barry K.W."/>
            <person name="Bougher N.L."/>
            <person name="Buchanan P."/>
            <person name="Buyck B."/>
            <person name="Bense V."/>
            <person name="Catcheside P."/>
            <person name="Chovatia M."/>
            <person name="Cooper J."/>
            <person name="Damon W."/>
            <person name="Desjardin D."/>
            <person name="Finy P."/>
            <person name="Geml J."/>
            <person name="Haridas S."/>
            <person name="Hughes K."/>
            <person name="Justo A."/>
            <person name="Karasinski D."/>
            <person name="Kautmanova I."/>
            <person name="Kiss B."/>
            <person name="Kocsube S."/>
            <person name="Kotiranta H."/>
            <person name="LaButti K.M."/>
            <person name="Lechner B.E."/>
            <person name="Liimatainen K."/>
            <person name="Lipzen A."/>
            <person name="Lukacs Z."/>
            <person name="Mihaltcheva S."/>
            <person name="Morgado L.N."/>
            <person name="Niskanen T."/>
            <person name="Noordeloos M.E."/>
            <person name="Ohm R.A."/>
            <person name="Ortiz-Santana B."/>
            <person name="Ovrebo C."/>
            <person name="Racz N."/>
            <person name="Riley R."/>
            <person name="Savchenko A."/>
            <person name="Shiryaev A."/>
            <person name="Soop K."/>
            <person name="Spirin V."/>
            <person name="Szebenyi C."/>
            <person name="Tomsovsky M."/>
            <person name="Tulloss R.E."/>
            <person name="Uehling J."/>
            <person name="Grigoriev I.V."/>
            <person name="Vagvolgyi C."/>
            <person name="Papp T."/>
            <person name="Martin F.M."/>
            <person name="Miettinen O."/>
            <person name="Hibbett D.S."/>
            <person name="Nagy L.G."/>
        </authorList>
    </citation>
    <scope>NUCLEOTIDE SEQUENCE [LARGE SCALE GENOMIC DNA]</scope>
    <source>
        <strain evidence="1 2">CBS 309.79</strain>
    </source>
</reference>
<keyword evidence="2" id="KW-1185">Reference proteome</keyword>
<accession>A0A5C3QXX4</accession>
<gene>
    <name evidence="1" type="ORF">BDV98DRAFT_556830</name>
</gene>
<organism evidence="1 2">
    <name type="scientific">Pterulicium gracile</name>
    <dbReference type="NCBI Taxonomy" id="1884261"/>
    <lineage>
        <taxon>Eukaryota</taxon>
        <taxon>Fungi</taxon>
        <taxon>Dikarya</taxon>
        <taxon>Basidiomycota</taxon>
        <taxon>Agaricomycotina</taxon>
        <taxon>Agaricomycetes</taxon>
        <taxon>Agaricomycetidae</taxon>
        <taxon>Agaricales</taxon>
        <taxon>Pleurotineae</taxon>
        <taxon>Pterulaceae</taxon>
        <taxon>Pterulicium</taxon>
    </lineage>
</organism>
<dbReference type="EMBL" id="ML178814">
    <property type="protein sequence ID" value="TFL06866.1"/>
    <property type="molecule type" value="Genomic_DNA"/>
</dbReference>
<proteinExistence type="predicted"/>
<sequence length="76" mass="8725">MRAKGNERVIREGEALNEEERTSWTNRNMVLGIENKLTLRGHSTVTVLTLQQTPPHQSQLFYCARQFALPVTTSLR</sequence>
<name>A0A5C3QXX4_9AGAR</name>
<dbReference type="Proteomes" id="UP000305067">
    <property type="component" value="Unassembled WGS sequence"/>
</dbReference>
<evidence type="ECO:0000313" key="2">
    <source>
        <dbReference type="Proteomes" id="UP000305067"/>
    </source>
</evidence>
<evidence type="ECO:0000313" key="1">
    <source>
        <dbReference type="EMBL" id="TFL06866.1"/>
    </source>
</evidence>
<dbReference type="AlphaFoldDB" id="A0A5C3QXX4"/>